<proteinExistence type="predicted"/>
<dbReference type="AlphaFoldDB" id="A0AAW6R5H6"/>
<organism evidence="1">
    <name type="scientific">Gordonia rubripertincta</name>
    <name type="common">Rhodococcus corallinus</name>
    <dbReference type="NCBI Taxonomy" id="36822"/>
    <lineage>
        <taxon>Bacteria</taxon>
        <taxon>Bacillati</taxon>
        <taxon>Actinomycetota</taxon>
        <taxon>Actinomycetes</taxon>
        <taxon>Mycobacteriales</taxon>
        <taxon>Gordoniaceae</taxon>
        <taxon>Gordonia</taxon>
    </lineage>
</organism>
<name>A0AAW6R5H6_GORRU</name>
<gene>
    <name evidence="1" type="ORF">QBL07_09620</name>
</gene>
<reference evidence="1" key="1">
    <citation type="submission" date="2023-04" db="EMBL/GenBank/DDBJ databases">
        <title>Characterization and analysis of the complete genome of Gordonia rubripertincta 112, the degrader of aromatic and aliphatic compounds.</title>
        <authorList>
            <person name="Frantsuzova E."/>
            <person name="Bogun A."/>
            <person name="Delegan Y."/>
        </authorList>
    </citation>
    <scope>NUCLEOTIDE SEQUENCE</scope>
    <source>
        <strain evidence="1">112</strain>
    </source>
</reference>
<evidence type="ECO:0000313" key="1">
    <source>
        <dbReference type="EMBL" id="MDG6781089.1"/>
    </source>
</evidence>
<evidence type="ECO:0008006" key="2">
    <source>
        <dbReference type="Google" id="ProtNLM"/>
    </source>
</evidence>
<protein>
    <recommendedName>
        <fullName evidence="2">DUF5642 domain-containing protein</fullName>
    </recommendedName>
</protein>
<comment type="caution">
    <text evidence="1">The sequence shown here is derived from an EMBL/GenBank/DDBJ whole genome shotgun (WGS) entry which is preliminary data.</text>
</comment>
<dbReference type="PROSITE" id="PS51257">
    <property type="entry name" value="PROKAR_LIPOPROTEIN"/>
    <property type="match status" value="1"/>
</dbReference>
<dbReference type="EMBL" id="JARUXG010000004">
    <property type="protein sequence ID" value="MDG6781089.1"/>
    <property type="molecule type" value="Genomic_DNA"/>
</dbReference>
<sequence length="258" mass="26179">MRSPDGRLRTPMRVTVGAFALVTGMIAVAGCSTGSAEAPAPRTPADLLLPASDLPPGFTAETLSIDDLVAGNRAGIDAARTTRVAPEYCAPTADADLNGELTADNSAVLAARGGSGVLVELVTKARRDIDADRLATTGRCARTTTEITTGNLAGSRVVTEYSEIPPPEVDGGPGAGEQMLLTRSEVTTTLPDGGVRRQIGFAGYAALDRPSSGPVTVQLTVSGAATPAADPPPEPTEPVDSAAFAELFDAAVGRVTAP</sequence>
<accession>A0AAW6R5H6</accession>